<accession>E1YBA7</accession>
<dbReference type="SFLD" id="SFLDG01064">
    <property type="entry name" value="F420__menaquinone_cofactor_bio"/>
    <property type="match status" value="1"/>
</dbReference>
<dbReference type="SFLD" id="SFLDS00029">
    <property type="entry name" value="Radical_SAM"/>
    <property type="match status" value="1"/>
</dbReference>
<dbReference type="AlphaFoldDB" id="E1YBA7"/>
<keyword evidence="1 6" id="KW-0004">4Fe-4S</keyword>
<keyword evidence="3" id="KW-0479">Metal-binding</keyword>
<feature type="binding site" evidence="7">
    <location>
        <position position="187"/>
    </location>
    <ligand>
        <name>S-adenosyl-L-methionine</name>
        <dbReference type="ChEBI" id="CHEBI:59789"/>
    </ligand>
</feature>
<feature type="binding site" evidence="6">
    <location>
        <position position="79"/>
    </location>
    <ligand>
        <name>[4Fe-4S] cluster</name>
        <dbReference type="ChEBI" id="CHEBI:49883"/>
        <note>4Fe-4S-S-AdoMet</note>
    </ligand>
</feature>
<dbReference type="EMBL" id="FR695867">
    <property type="protein sequence ID" value="CBX27784.1"/>
    <property type="molecule type" value="Genomic_DNA"/>
</dbReference>
<dbReference type="Pfam" id="PF04055">
    <property type="entry name" value="Radical_SAM"/>
    <property type="match status" value="1"/>
</dbReference>
<feature type="binding site" evidence="6">
    <location>
        <position position="75"/>
    </location>
    <ligand>
        <name>[4Fe-4S] cluster</name>
        <dbReference type="ChEBI" id="CHEBI:49883"/>
        <note>4Fe-4S-S-AdoMet</note>
    </ligand>
</feature>
<dbReference type="InterPro" id="IPR007197">
    <property type="entry name" value="rSAM"/>
</dbReference>
<reference evidence="9" key="1">
    <citation type="journal article" date="2011" name="Environ. Microbiol.">
        <title>Genomic insights into the metabolic potential of the polycyclic aromatic hydrocarbon degrading sulfate-reducing Deltaproteobacterium N47.</title>
        <authorList>
            <person name="Bergmann F."/>
            <person name="Selesi D."/>
            <person name="Weinmaier T."/>
            <person name="Tischler P."/>
            <person name="Rattei T."/>
            <person name="Meckenstock R.U."/>
        </authorList>
    </citation>
    <scope>NUCLEOTIDE SEQUENCE</scope>
</reference>
<evidence type="ECO:0000259" key="8">
    <source>
        <dbReference type="PROSITE" id="PS51918"/>
    </source>
</evidence>
<dbReference type="SFLD" id="SFLDG01389">
    <property type="entry name" value="menaquinone_synthsis_involved"/>
    <property type="match status" value="1"/>
</dbReference>
<comment type="cofactor">
    <cofactor evidence="6">
        <name>[4Fe-4S] cluster</name>
        <dbReference type="ChEBI" id="CHEBI:49883"/>
    </cofactor>
    <text evidence="6">Binds 1 [4Fe-4S] cluster. The cluster is coordinated with 3 cysteines and an exchangeable S-adenosyl-L-methionine.</text>
</comment>
<evidence type="ECO:0000256" key="3">
    <source>
        <dbReference type="ARBA" id="ARBA00022723"/>
    </source>
</evidence>
<dbReference type="InterPro" id="IPR058240">
    <property type="entry name" value="rSAM_sf"/>
</dbReference>
<dbReference type="SUPFAM" id="SSF102114">
    <property type="entry name" value="Radical SAM enzymes"/>
    <property type="match status" value="1"/>
</dbReference>
<keyword evidence="5 6" id="KW-0411">Iron-sulfur</keyword>
<dbReference type="PROSITE" id="PS51918">
    <property type="entry name" value="RADICAL_SAM"/>
    <property type="match status" value="1"/>
</dbReference>
<organism evidence="9">
    <name type="scientific">uncultured Desulfobacterium sp</name>
    <dbReference type="NCBI Taxonomy" id="201089"/>
    <lineage>
        <taxon>Bacteria</taxon>
        <taxon>Pseudomonadati</taxon>
        <taxon>Thermodesulfobacteriota</taxon>
        <taxon>Desulfobacteria</taxon>
        <taxon>Desulfobacterales</taxon>
        <taxon>Desulfobacteriaceae</taxon>
        <taxon>Desulfobacterium</taxon>
        <taxon>environmental samples</taxon>
    </lineage>
</organism>
<evidence type="ECO:0000256" key="1">
    <source>
        <dbReference type="ARBA" id="ARBA00022485"/>
    </source>
</evidence>
<evidence type="ECO:0000256" key="2">
    <source>
        <dbReference type="ARBA" id="ARBA00022691"/>
    </source>
</evidence>
<dbReference type="GO" id="GO:0051539">
    <property type="term" value="F:4 iron, 4 sulfur cluster binding"/>
    <property type="evidence" value="ECO:0007669"/>
    <property type="project" value="UniProtKB-KW"/>
</dbReference>
<feature type="binding site" evidence="6">
    <location>
        <position position="82"/>
    </location>
    <ligand>
        <name>[4Fe-4S] cluster</name>
        <dbReference type="ChEBI" id="CHEBI:49883"/>
        <note>4Fe-4S-S-AdoMet</note>
    </ligand>
</feature>
<evidence type="ECO:0000256" key="7">
    <source>
        <dbReference type="PIRSR" id="PIRSR004762-2"/>
    </source>
</evidence>
<name>E1YBA7_9BACT</name>
<dbReference type="InterPro" id="IPR045567">
    <property type="entry name" value="CofH/MnqC-like_C"/>
</dbReference>
<dbReference type="InterPro" id="IPR013785">
    <property type="entry name" value="Aldolase_TIM"/>
</dbReference>
<sequence length="367" mass="41462">MKLLNLPDSVNNKRLKTIAGKVFEGIPVSKADAKHMLSTNDILDLGKISNFLRTKLHGDKAYYGVNMNLNFTNICELRCPLCAFSRDEKDSDAYLLSLDEIEKRVSKAVSAGIDEVHIVGGLNPELKIDYFEQMIRRIKKIKPDIFVVAFTAVEIDYFAKINKLSVNNIFKRFIEAGLGAMPGGGAEIFSPHVRSVIAPKKISGTRWLQIMKTAHKLGLKTNATMLYNHKEEVNDIVDHLARIRKLQDETSGFKTFVPLLFHESNTQISAKRKTSTGYDDIRIYATSRIFLHNIMHLKALWMYVGDKMAQVLLRFGVDDFAATYYDEKVVHAAGAKTPAYGSEPFLRRLIENAGLKPVRTTANYWTE</sequence>
<dbReference type="NCBIfam" id="TIGR00423">
    <property type="entry name" value="CofH family radical SAM protein"/>
    <property type="match status" value="1"/>
</dbReference>
<gene>
    <name evidence="9" type="ORF">N47_C18420</name>
</gene>
<dbReference type="InterPro" id="IPR034405">
    <property type="entry name" value="F420"/>
</dbReference>
<feature type="domain" description="Radical SAM core" evidence="8">
    <location>
        <begin position="61"/>
        <end position="288"/>
    </location>
</feature>
<dbReference type="Gene3D" id="3.20.20.70">
    <property type="entry name" value="Aldolase class I"/>
    <property type="match status" value="1"/>
</dbReference>
<dbReference type="GO" id="GO:0044689">
    <property type="term" value="F:7,8-didemethyl-8-hydroxy-5-deazariboflavin synthase activity"/>
    <property type="evidence" value="ECO:0007669"/>
    <property type="project" value="TreeGrafter"/>
</dbReference>
<dbReference type="PANTHER" id="PTHR43076">
    <property type="entry name" value="FO SYNTHASE (COFH)"/>
    <property type="match status" value="1"/>
</dbReference>
<dbReference type="Pfam" id="PF19288">
    <property type="entry name" value="CofH_C"/>
    <property type="match status" value="1"/>
</dbReference>
<dbReference type="PANTHER" id="PTHR43076:SF7">
    <property type="entry name" value="AMINODEOXYFUTALOSINE SYNTHASE"/>
    <property type="match status" value="1"/>
</dbReference>
<evidence type="ECO:0000256" key="4">
    <source>
        <dbReference type="ARBA" id="ARBA00023004"/>
    </source>
</evidence>
<dbReference type="InterPro" id="IPR020050">
    <property type="entry name" value="FO_synthase_su2"/>
</dbReference>
<evidence type="ECO:0000256" key="5">
    <source>
        <dbReference type="ARBA" id="ARBA00023014"/>
    </source>
</evidence>
<dbReference type="GO" id="GO:0016765">
    <property type="term" value="F:transferase activity, transferring alkyl or aryl (other than methyl) groups"/>
    <property type="evidence" value="ECO:0007669"/>
    <property type="project" value="InterPro"/>
</dbReference>
<dbReference type="GO" id="GO:0046872">
    <property type="term" value="F:metal ion binding"/>
    <property type="evidence" value="ECO:0007669"/>
    <property type="project" value="UniProtKB-KW"/>
</dbReference>
<dbReference type="CDD" id="cd01335">
    <property type="entry name" value="Radical_SAM"/>
    <property type="match status" value="1"/>
</dbReference>
<evidence type="ECO:0000313" key="9">
    <source>
        <dbReference type="EMBL" id="CBX27784.1"/>
    </source>
</evidence>
<dbReference type="PIRSF" id="PIRSF004762">
    <property type="entry name" value="CHP00423"/>
    <property type="match status" value="1"/>
</dbReference>
<keyword evidence="2 6" id="KW-0949">S-adenosyl-L-methionine</keyword>
<proteinExistence type="predicted"/>
<keyword evidence="4 6" id="KW-0408">Iron</keyword>
<evidence type="ECO:0000256" key="6">
    <source>
        <dbReference type="PIRSR" id="PIRSR004762-1"/>
    </source>
</evidence>
<dbReference type="SFLD" id="SFLDF00343">
    <property type="entry name" value="aminofutalosine_synthase_(mqnE"/>
    <property type="match status" value="1"/>
</dbReference>
<protein>
    <recommendedName>
        <fullName evidence="8">Radical SAM core domain-containing protein</fullName>
    </recommendedName>
</protein>